<dbReference type="AlphaFoldDB" id="A0A1I5LG71"/>
<protein>
    <submittedName>
        <fullName evidence="2">Uncharacterized protein</fullName>
    </submittedName>
</protein>
<reference evidence="2 3" key="1">
    <citation type="submission" date="2016-10" db="EMBL/GenBank/DDBJ databases">
        <authorList>
            <person name="de Groot N.N."/>
        </authorList>
    </citation>
    <scope>NUCLEOTIDE SEQUENCE [LARGE SCALE GENOMIC DNA]</scope>
    <source>
        <strain evidence="2 3">DSM 15893</strain>
    </source>
</reference>
<name>A0A1I5LG71_9GAMM</name>
<dbReference type="STRING" id="1121869.SAMN03084138_00978"/>
<accession>A0A1I5LG71</accession>
<organism evidence="2 3">
    <name type="scientific">Enterovibrio norvegicus DSM 15893</name>
    <dbReference type="NCBI Taxonomy" id="1121869"/>
    <lineage>
        <taxon>Bacteria</taxon>
        <taxon>Pseudomonadati</taxon>
        <taxon>Pseudomonadota</taxon>
        <taxon>Gammaproteobacteria</taxon>
        <taxon>Vibrionales</taxon>
        <taxon>Vibrionaceae</taxon>
        <taxon>Enterovibrio</taxon>
    </lineage>
</organism>
<proteinExistence type="predicted"/>
<evidence type="ECO:0000313" key="3">
    <source>
        <dbReference type="Proteomes" id="UP000182692"/>
    </source>
</evidence>
<dbReference type="Proteomes" id="UP000182692">
    <property type="component" value="Unassembled WGS sequence"/>
</dbReference>
<keyword evidence="1" id="KW-0812">Transmembrane</keyword>
<dbReference type="RefSeq" id="WP_017008426.1">
    <property type="nucleotide sequence ID" value="NZ_FOWR01000005.1"/>
</dbReference>
<dbReference type="OrthoDB" id="5917376at2"/>
<dbReference type="EMBL" id="FOWR01000005">
    <property type="protein sequence ID" value="SFO96288.1"/>
    <property type="molecule type" value="Genomic_DNA"/>
</dbReference>
<gene>
    <name evidence="2" type="ORF">SAMN03084138_00978</name>
</gene>
<evidence type="ECO:0000256" key="1">
    <source>
        <dbReference type="SAM" id="Phobius"/>
    </source>
</evidence>
<dbReference type="GeneID" id="35872494"/>
<evidence type="ECO:0000313" key="2">
    <source>
        <dbReference type="EMBL" id="SFO96288.1"/>
    </source>
</evidence>
<keyword evidence="1" id="KW-1133">Transmembrane helix</keyword>
<feature type="transmembrane region" description="Helical" evidence="1">
    <location>
        <begin position="12"/>
        <end position="30"/>
    </location>
</feature>
<sequence>MAAEKLTTGRLVQILVVMSVLITAFIWRTMNYSSNETALICQISVGACSVSLERSTVAIHLLKQEDGEESLAVTSRVKPLNLRVDSERENNVLLQQEIVRDNSETTYIYVLPESVKTGPNQKLILFFDQDQIAINF</sequence>
<keyword evidence="1" id="KW-0472">Membrane</keyword>